<reference evidence="6" key="1">
    <citation type="submission" date="2017-02" db="UniProtKB">
        <authorList>
            <consortium name="WormBaseParasite"/>
        </authorList>
    </citation>
    <scope>IDENTIFICATION</scope>
</reference>
<dbReference type="PANTHER" id="PTHR15127:SF32">
    <property type="entry name" value="HEAVYWEIGHT, ISOFORM A"/>
    <property type="match status" value="1"/>
</dbReference>
<evidence type="ECO:0000259" key="4">
    <source>
        <dbReference type="PROSITE" id="PS50001"/>
    </source>
</evidence>
<keyword evidence="1 2" id="KW-0727">SH2 domain</keyword>
<dbReference type="PANTHER" id="PTHR15127">
    <property type="entry name" value="HEAVYWEIGHT, ISOFORM A"/>
    <property type="match status" value="1"/>
</dbReference>
<accession>A0A0N4ZN32</accession>
<evidence type="ECO:0000256" key="1">
    <source>
        <dbReference type="ARBA" id="ARBA00022999"/>
    </source>
</evidence>
<name>A0A0N4ZN32_PARTI</name>
<feature type="compositionally biased region" description="Polar residues" evidence="3">
    <location>
        <begin position="215"/>
        <end position="234"/>
    </location>
</feature>
<keyword evidence="5" id="KW-1185">Reference proteome</keyword>
<dbReference type="WBParaSite" id="PTRK_0000994700.1">
    <property type="protein sequence ID" value="PTRK_0000994700.1"/>
    <property type="gene ID" value="PTRK_0000994700"/>
</dbReference>
<dbReference type="AlphaFoldDB" id="A0A0N4ZN32"/>
<feature type="compositionally biased region" description="Polar residues" evidence="3">
    <location>
        <begin position="265"/>
        <end position="278"/>
    </location>
</feature>
<dbReference type="GO" id="GO:0001784">
    <property type="term" value="F:phosphotyrosine residue binding"/>
    <property type="evidence" value="ECO:0007669"/>
    <property type="project" value="TreeGrafter"/>
</dbReference>
<dbReference type="SMART" id="SM00252">
    <property type="entry name" value="SH2"/>
    <property type="match status" value="1"/>
</dbReference>
<proteinExistence type="predicted"/>
<feature type="compositionally biased region" description="Low complexity" evidence="3">
    <location>
        <begin position="47"/>
        <end position="64"/>
    </location>
</feature>
<sequence>MEEDLYDTPWEFKNKTFVENIAAIEAATANNSNLLYKDKKWSNKGFSENSSSLISSNNSSPLLSTEEKKDNKKITKENSNNDNNLQEKIKTIRNMEKNSSKQQSTKYSNNKKKDKVCSKHILATVAPVNIKDTTKNTFNNNCDFSFKDLNKDDEFKRHNVTKRHDYKQAINNGTCFQSDDSRSKYVNQNITRRTNETNCDNNTVSLLISNPSSPFDLVSQSPSTSPLSNQSPKSLSKHSETSSPLARHTTILTTTKTISPRHNKQQTSYQRSSHNDTINIPNLENTFNNQSSLNNIALQKCTSSKSQQHLSRRSKLETEDMIIHDNVDRTVAERMLQKLDSGHFLLRRRPEGNMAMSLKGNSGILHIKLEQRSGRWILGEGPTFSSISSVVRYYRNHELPIRGAEHIILKSPILVQREDKFFC</sequence>
<evidence type="ECO:0000313" key="5">
    <source>
        <dbReference type="Proteomes" id="UP000038045"/>
    </source>
</evidence>
<dbReference type="SUPFAM" id="SSF55550">
    <property type="entry name" value="SH2 domain"/>
    <property type="match status" value="1"/>
</dbReference>
<feature type="compositionally biased region" description="Basic and acidic residues" evidence="3">
    <location>
        <begin position="65"/>
        <end position="76"/>
    </location>
</feature>
<feature type="region of interest" description="Disordered" evidence="3">
    <location>
        <begin position="215"/>
        <end position="278"/>
    </location>
</feature>
<protein>
    <submittedName>
        <fullName evidence="6">SH2 domain-containing protein</fullName>
    </submittedName>
</protein>
<dbReference type="PROSITE" id="PS50001">
    <property type="entry name" value="SH2"/>
    <property type="match status" value="1"/>
</dbReference>
<dbReference type="Gene3D" id="3.30.505.10">
    <property type="entry name" value="SH2 domain"/>
    <property type="match status" value="1"/>
</dbReference>
<evidence type="ECO:0000256" key="2">
    <source>
        <dbReference type="PROSITE-ProRule" id="PRU00191"/>
    </source>
</evidence>
<dbReference type="InterPro" id="IPR036860">
    <property type="entry name" value="SH2_dom_sf"/>
</dbReference>
<organism evidence="5 6">
    <name type="scientific">Parastrongyloides trichosuri</name>
    <name type="common">Possum-specific nematode worm</name>
    <dbReference type="NCBI Taxonomy" id="131310"/>
    <lineage>
        <taxon>Eukaryota</taxon>
        <taxon>Metazoa</taxon>
        <taxon>Ecdysozoa</taxon>
        <taxon>Nematoda</taxon>
        <taxon>Chromadorea</taxon>
        <taxon>Rhabditida</taxon>
        <taxon>Tylenchina</taxon>
        <taxon>Panagrolaimomorpha</taxon>
        <taxon>Strongyloidoidea</taxon>
        <taxon>Strongyloididae</taxon>
        <taxon>Parastrongyloides</taxon>
    </lineage>
</organism>
<feature type="region of interest" description="Disordered" evidence="3">
    <location>
        <begin position="47"/>
        <end position="87"/>
    </location>
</feature>
<dbReference type="InterPro" id="IPR051846">
    <property type="entry name" value="SH2_domain_adapters"/>
</dbReference>
<feature type="compositionally biased region" description="Low complexity" evidence="3">
    <location>
        <begin position="249"/>
        <end position="258"/>
    </location>
</feature>
<evidence type="ECO:0000313" key="6">
    <source>
        <dbReference type="WBParaSite" id="PTRK_0000994700.1"/>
    </source>
</evidence>
<dbReference type="InterPro" id="IPR000980">
    <property type="entry name" value="SH2"/>
</dbReference>
<dbReference type="Proteomes" id="UP000038045">
    <property type="component" value="Unplaced"/>
</dbReference>
<feature type="domain" description="SH2" evidence="4">
    <location>
        <begin position="322"/>
        <end position="413"/>
    </location>
</feature>
<dbReference type="Pfam" id="PF00017">
    <property type="entry name" value="SH2"/>
    <property type="match status" value="1"/>
</dbReference>
<dbReference type="STRING" id="131310.A0A0N4ZN32"/>
<evidence type="ECO:0000256" key="3">
    <source>
        <dbReference type="SAM" id="MobiDB-lite"/>
    </source>
</evidence>